<feature type="domain" description="MIF4G" evidence="5">
    <location>
        <begin position="37"/>
        <end position="133"/>
    </location>
</feature>
<dbReference type="GO" id="GO:0003729">
    <property type="term" value="F:mRNA binding"/>
    <property type="evidence" value="ECO:0007669"/>
    <property type="project" value="TreeGrafter"/>
</dbReference>
<keyword evidence="2" id="KW-0396">Initiation factor</keyword>
<evidence type="ECO:0000259" key="5">
    <source>
        <dbReference type="Pfam" id="PF02854"/>
    </source>
</evidence>
<dbReference type="OrthoDB" id="514777at2759"/>
<sequence length="170" mass="19333">MHQAQGHSYATPMGAQIHSQLGCVGVGESLEEQAKQRKFKVILNKLTPQNFKKLLEQVNIDNAVTLIGVVSQIFDKALKEPTFVEMYADLCFHLSGTLPDFNWNGEEITFKRLLINKCQEEFERVEKEEEEASRVSEEGQTEKKGKRKDSMFGGECYVILDLLVSYTRKG</sequence>
<dbReference type="InterPro" id="IPR003890">
    <property type="entry name" value="MIF4G-like_typ-3"/>
</dbReference>
<dbReference type="PANTHER" id="PTHR23253">
    <property type="entry name" value="EUKARYOTIC TRANSLATION INITIATION FACTOR 4 GAMMA"/>
    <property type="match status" value="1"/>
</dbReference>
<feature type="compositionally biased region" description="Basic and acidic residues" evidence="4">
    <location>
        <begin position="129"/>
        <end position="143"/>
    </location>
</feature>
<keyword evidence="3" id="KW-0648">Protein biosynthesis</keyword>
<evidence type="ECO:0000313" key="6">
    <source>
        <dbReference type="EMBL" id="KAG2324799.1"/>
    </source>
</evidence>
<accession>A0A8X7W828</accession>
<proteinExistence type="inferred from homology"/>
<dbReference type="AlphaFoldDB" id="A0A8X7W828"/>
<reference evidence="6 7" key="1">
    <citation type="submission" date="2020-02" db="EMBL/GenBank/DDBJ databases">
        <authorList>
            <person name="Ma Q."/>
            <person name="Huang Y."/>
            <person name="Song X."/>
            <person name="Pei D."/>
        </authorList>
    </citation>
    <scope>NUCLEOTIDE SEQUENCE [LARGE SCALE GENOMIC DNA]</scope>
    <source>
        <strain evidence="6">Sxm20200214</strain>
        <tissue evidence="6">Leaf</tissue>
    </source>
</reference>
<comment type="caution">
    <text evidence="6">The sequence shown here is derived from an EMBL/GenBank/DDBJ whole genome shotgun (WGS) entry which is preliminary data.</text>
</comment>
<dbReference type="GO" id="GO:0003743">
    <property type="term" value="F:translation initiation factor activity"/>
    <property type="evidence" value="ECO:0007669"/>
    <property type="project" value="UniProtKB-KW"/>
</dbReference>
<dbReference type="InterPro" id="IPR016024">
    <property type="entry name" value="ARM-type_fold"/>
</dbReference>
<protein>
    <recommendedName>
        <fullName evidence="5">MIF4G domain-containing protein</fullName>
    </recommendedName>
</protein>
<dbReference type="EMBL" id="JAAMPC010000002">
    <property type="protein sequence ID" value="KAG2324799.1"/>
    <property type="molecule type" value="Genomic_DNA"/>
</dbReference>
<comment type="similarity">
    <text evidence="1">Belongs to the eukaryotic initiation factor 4G family.</text>
</comment>
<evidence type="ECO:0000256" key="1">
    <source>
        <dbReference type="ARBA" id="ARBA00005775"/>
    </source>
</evidence>
<keyword evidence="7" id="KW-1185">Reference proteome</keyword>
<organism evidence="6 7">
    <name type="scientific">Brassica carinata</name>
    <name type="common">Ethiopian mustard</name>
    <name type="synonym">Abyssinian cabbage</name>
    <dbReference type="NCBI Taxonomy" id="52824"/>
    <lineage>
        <taxon>Eukaryota</taxon>
        <taxon>Viridiplantae</taxon>
        <taxon>Streptophyta</taxon>
        <taxon>Embryophyta</taxon>
        <taxon>Tracheophyta</taxon>
        <taxon>Spermatophyta</taxon>
        <taxon>Magnoliopsida</taxon>
        <taxon>eudicotyledons</taxon>
        <taxon>Gunneridae</taxon>
        <taxon>Pentapetalae</taxon>
        <taxon>rosids</taxon>
        <taxon>malvids</taxon>
        <taxon>Brassicales</taxon>
        <taxon>Brassicaceae</taxon>
        <taxon>Brassiceae</taxon>
        <taxon>Brassica</taxon>
    </lineage>
</organism>
<evidence type="ECO:0000256" key="3">
    <source>
        <dbReference type="ARBA" id="ARBA00022917"/>
    </source>
</evidence>
<dbReference type="SUPFAM" id="SSF48371">
    <property type="entry name" value="ARM repeat"/>
    <property type="match status" value="1"/>
</dbReference>
<gene>
    <name evidence="6" type="ORF">Bca52824_007527</name>
</gene>
<dbReference type="Gene3D" id="1.25.40.180">
    <property type="match status" value="1"/>
</dbReference>
<dbReference type="PANTHER" id="PTHR23253:SF9">
    <property type="entry name" value="EUKARYOTIC TRANSLATION INITIATION FACTOR 4 GAMMA 2"/>
    <property type="match status" value="1"/>
</dbReference>
<dbReference type="GO" id="GO:0016281">
    <property type="term" value="C:eukaryotic translation initiation factor 4F complex"/>
    <property type="evidence" value="ECO:0007669"/>
    <property type="project" value="TreeGrafter"/>
</dbReference>
<feature type="region of interest" description="Disordered" evidence="4">
    <location>
        <begin position="129"/>
        <end position="148"/>
    </location>
</feature>
<evidence type="ECO:0000256" key="4">
    <source>
        <dbReference type="SAM" id="MobiDB-lite"/>
    </source>
</evidence>
<evidence type="ECO:0000256" key="2">
    <source>
        <dbReference type="ARBA" id="ARBA00022540"/>
    </source>
</evidence>
<dbReference type="Proteomes" id="UP000886595">
    <property type="component" value="Unassembled WGS sequence"/>
</dbReference>
<evidence type="ECO:0000313" key="7">
    <source>
        <dbReference type="Proteomes" id="UP000886595"/>
    </source>
</evidence>
<name>A0A8X7W828_BRACI</name>
<dbReference type="Pfam" id="PF02854">
    <property type="entry name" value="MIF4G"/>
    <property type="match status" value="1"/>
</dbReference>